<evidence type="ECO:0000259" key="2">
    <source>
        <dbReference type="Pfam" id="PF03457"/>
    </source>
</evidence>
<dbReference type="EMBL" id="HBEU01000433">
    <property type="protein sequence ID" value="CAD8574145.1"/>
    <property type="molecule type" value="Transcribed_RNA"/>
</dbReference>
<feature type="domain" description="Helicase-associated" evidence="2">
    <location>
        <begin position="331"/>
        <end position="396"/>
    </location>
</feature>
<evidence type="ECO:0000313" key="3">
    <source>
        <dbReference type="EMBL" id="CAD8574144.1"/>
    </source>
</evidence>
<protein>
    <recommendedName>
        <fullName evidence="2">Helicase-associated domain-containing protein</fullName>
    </recommendedName>
</protein>
<reference evidence="4" key="1">
    <citation type="submission" date="2021-01" db="EMBL/GenBank/DDBJ databases">
        <authorList>
            <person name="Corre E."/>
            <person name="Pelletier E."/>
            <person name="Niang G."/>
            <person name="Scheremetjew M."/>
            <person name="Finn R."/>
            <person name="Kale V."/>
            <person name="Holt S."/>
            <person name="Cochrane G."/>
            <person name="Meng A."/>
            <person name="Brown T."/>
            <person name="Cohen L."/>
        </authorList>
    </citation>
    <scope>NUCLEOTIDE SEQUENCE</scope>
    <source>
        <strain evidence="4">B651</strain>
    </source>
</reference>
<name>A0A6T5V3J8_9STRA</name>
<feature type="compositionally biased region" description="Basic and acidic residues" evidence="1">
    <location>
        <begin position="52"/>
        <end position="69"/>
    </location>
</feature>
<accession>A0A6T5V3J8</accession>
<feature type="domain" description="Helicase-associated" evidence="2">
    <location>
        <begin position="107"/>
        <end position="172"/>
    </location>
</feature>
<dbReference type="PANTHER" id="PTHR33418">
    <property type="entry name" value="HELICASE-ASSOCIATED"/>
    <property type="match status" value="1"/>
</dbReference>
<feature type="domain" description="Helicase-associated" evidence="2">
    <location>
        <begin position="260"/>
        <end position="321"/>
    </location>
</feature>
<proteinExistence type="predicted"/>
<dbReference type="Gene3D" id="6.10.140.530">
    <property type="match status" value="4"/>
</dbReference>
<organism evidence="4">
    <name type="scientific">Leptocylindrus aporus</name>
    <dbReference type="NCBI Taxonomy" id="1398097"/>
    <lineage>
        <taxon>Eukaryota</taxon>
        <taxon>Sar</taxon>
        <taxon>Stramenopiles</taxon>
        <taxon>Ochrophyta</taxon>
        <taxon>Bacillariophyta</taxon>
        <taxon>Coscinodiscophyceae</taxon>
        <taxon>Chaetocerotophycidae</taxon>
        <taxon>Leptocylindrales</taxon>
        <taxon>Leptocylindraceae</taxon>
        <taxon>Leptocylindrus</taxon>
    </lineage>
</organism>
<feature type="domain" description="Helicase-associated" evidence="2">
    <location>
        <begin position="182"/>
        <end position="249"/>
    </location>
</feature>
<evidence type="ECO:0000256" key="1">
    <source>
        <dbReference type="SAM" id="MobiDB-lite"/>
    </source>
</evidence>
<dbReference type="Pfam" id="PF03457">
    <property type="entry name" value="HA"/>
    <property type="match status" value="4"/>
</dbReference>
<feature type="compositionally biased region" description="Acidic residues" evidence="1">
    <location>
        <begin position="70"/>
        <end position="88"/>
    </location>
</feature>
<dbReference type="EMBL" id="HBEU01000432">
    <property type="protein sequence ID" value="CAD8574144.1"/>
    <property type="molecule type" value="Transcribed_RNA"/>
</dbReference>
<gene>
    <name evidence="3" type="ORF">LDAN0322_LOCUS288</name>
    <name evidence="4" type="ORF">LDAN0322_LOCUS289</name>
</gene>
<evidence type="ECO:0000313" key="4">
    <source>
        <dbReference type="EMBL" id="CAD8574145.1"/>
    </source>
</evidence>
<feature type="region of interest" description="Disordered" evidence="1">
    <location>
        <begin position="1"/>
        <end position="104"/>
    </location>
</feature>
<dbReference type="PANTHER" id="PTHR33418:SF1">
    <property type="entry name" value="HELICASE-ASSOCIATED DOMAIN-CONTAINING PROTEIN"/>
    <property type="match status" value="1"/>
</dbReference>
<dbReference type="InterPro" id="IPR005114">
    <property type="entry name" value="Helicase_assoc"/>
</dbReference>
<sequence length="430" mass="50331">MSVPQASSKLILRADETTTPSNRRVEADEKDEATESALPMKKRRASGISDAPDAKQMKHDDLEEGKIPEDETVSESEVDIAIQDEEEKDIDHSSQKKKSRKSGGVLESRWRENLNLLREYRKVHGDCLVQKSSYFKLGKWVARQRQEYKRYQQGAKSCMTEERISLLENEGFVWVVREPYQQVQWEQRYGELRMFKEKHGTTSVPKNSPGLYQLALWCMNQRQEYRKRLEGKKHKLTEERITKLNSIGFVWALKGKFASTFDARLEQLKNYKNEFGNCDVPRRIRKYPSLGEWVRKMKNSYAGLIEEKLSKEMIERLQEVGLLEKRPSSPTWYSRFDEFVQYNIDNGDCLLPLDYRDNPGLREWASAQREEQKKWIEGGKTTLTEDQLNKLQSLNFELPATQDGETDDSKLSNNSENCERVLDHQNRIEL</sequence>
<dbReference type="AlphaFoldDB" id="A0A6T5V3J8"/>